<keyword evidence="1" id="KW-1133">Transmembrane helix</keyword>
<gene>
    <name evidence="2" type="ORF">MCFN_02105</name>
</gene>
<feature type="transmembrane region" description="Helical" evidence="1">
    <location>
        <begin position="203"/>
        <end position="229"/>
    </location>
</feature>
<name>A0A059XM01_9BACT</name>
<organism evidence="2 3">
    <name type="scientific">Mycoplasmopsis californica</name>
    <dbReference type="NCBI Taxonomy" id="2113"/>
    <lineage>
        <taxon>Bacteria</taxon>
        <taxon>Bacillati</taxon>
        <taxon>Mycoplasmatota</taxon>
        <taxon>Mycoplasmoidales</taxon>
        <taxon>Metamycoplasmataceae</taxon>
        <taxon>Mycoplasmopsis</taxon>
    </lineage>
</organism>
<dbReference type="RefSeq" id="WP_038561817.1">
    <property type="nucleotide sequence ID" value="NZ_CP007521.1"/>
</dbReference>
<keyword evidence="3" id="KW-1185">Reference proteome</keyword>
<sequence>MNKKQRTRNLYKPYFKKIEKKKHEQIVSTKSLNFGIELIKFILFIFLMFVFVVAHYGTRMFGQNTGKIFMQFYLYSFGLAFGDLIWFVLIGLFCSLIINWLESILKRYYSVWVKNYTRVDYWLIRKRVKFWIYLTLATIAIGYHWYLLSQRPISSKIVYNHEDFKTFFTHGWYYSFTQSETEALKVVNATGNVGVFIDTILNILHIISVGPWFVLILMIAIQTLAWTYLLTLKPIDYLKNLTGSKTIPHVREHLKKLNTVFYYTPEAQRYLDYLSSAAKVLELDIETISMNKLLRLMKQNMDILSHNPLTSVYFIQKNKHKKNQTNNEQYHATIDEEILNQEELDEFKNNQHYTGTTDISIQNSQIQDENYLFNADEENTTNLIFDKEADKTTNTQSFLYSQSQDIEHPIQNTTANNLASAQLQTNEIDKTREVYSIDTKEFQEGMTSPLQINPKAELHTDSMVLVMQNNTQNINENIENIDLISQNSSFSPTLTHSVNLRQTNDSTNSENYGFVQLNTQEVELMNEEVKHEQEIQRLNPRDKSYKQGWKNVLENNMNDDDNWIDPF</sequence>
<dbReference type="AlphaFoldDB" id="A0A059XM01"/>
<accession>A0A059XM01</accession>
<feature type="transmembrane region" description="Helical" evidence="1">
    <location>
        <begin position="130"/>
        <end position="148"/>
    </location>
</feature>
<dbReference type="EMBL" id="CP007521">
    <property type="protein sequence ID" value="AIA29559.1"/>
    <property type="molecule type" value="Genomic_DNA"/>
</dbReference>
<proteinExistence type="predicted"/>
<dbReference type="eggNOG" id="ENOG5031YGD">
    <property type="taxonomic scope" value="Bacteria"/>
</dbReference>
<keyword evidence="1" id="KW-0472">Membrane</keyword>
<protein>
    <submittedName>
        <fullName evidence="2">Uncharacterized protein</fullName>
    </submittedName>
</protein>
<dbReference type="KEGG" id="mcr:MCFN_02105"/>
<evidence type="ECO:0000256" key="1">
    <source>
        <dbReference type="SAM" id="Phobius"/>
    </source>
</evidence>
<feature type="transmembrane region" description="Helical" evidence="1">
    <location>
        <begin position="77"/>
        <end position="101"/>
    </location>
</feature>
<feature type="transmembrane region" description="Helical" evidence="1">
    <location>
        <begin position="38"/>
        <end position="57"/>
    </location>
</feature>
<evidence type="ECO:0000313" key="2">
    <source>
        <dbReference type="EMBL" id="AIA29559.1"/>
    </source>
</evidence>
<keyword evidence="1" id="KW-0812">Transmembrane</keyword>
<reference evidence="2 3" key="1">
    <citation type="journal article" date="2014" name="Genome Announc.">
        <title>Complete Genome Sequence of the Bovine Mastitis Pathogen Mycoplasma californicum Strain ST-6T (ATCC 33461T).</title>
        <authorList>
            <person name="Calcutt M.J."/>
            <person name="Foecking M.F."/>
            <person name="Fox L.K."/>
        </authorList>
    </citation>
    <scope>NUCLEOTIDE SEQUENCE [LARGE SCALE GENOMIC DNA]</scope>
    <source>
        <strain evidence="2 3">ST-6</strain>
    </source>
</reference>
<evidence type="ECO:0000313" key="3">
    <source>
        <dbReference type="Proteomes" id="UP000027088"/>
    </source>
</evidence>
<dbReference type="Proteomes" id="UP000027088">
    <property type="component" value="Chromosome"/>
</dbReference>